<protein>
    <recommendedName>
        <fullName evidence="3">SprT-like domain-containing protein</fullName>
    </recommendedName>
</protein>
<reference evidence="1 2" key="1">
    <citation type="submission" date="2016-10" db="EMBL/GenBank/DDBJ databases">
        <title>Complete genome of the TMA-utilizing, human hosted archaeon Methanomethylophilus alvus Gen. nov, sp. nov., strain Mx-05, derived from a pure culture.</title>
        <authorList>
            <person name="Brugere J.-F."/>
            <person name="Ben Hania W."/>
            <person name="Chaudhary P.P."/>
            <person name="Gaci N."/>
            <person name="Borrel G."/>
            <person name="Cao Van Tuat L."/>
            <person name="Fardeau M.-L."/>
            <person name="Harris H.M.B."/>
            <person name="O'Toole P.W."/>
            <person name="Ollivier B."/>
        </authorList>
    </citation>
    <scope>NUCLEOTIDE SEQUENCE [LARGE SCALE GENOMIC DNA]</scope>
    <source>
        <strain evidence="1 2">Mx-05</strain>
    </source>
</reference>
<dbReference type="RefSeq" id="WP_015505052.1">
    <property type="nucleotide sequence ID" value="NZ_CAYARL010000026.1"/>
</dbReference>
<name>A0A3G3IHI7_9ARCH</name>
<dbReference type="OMA" id="CLYHELC"/>
<dbReference type="Gene3D" id="3.30.2010.10">
    <property type="entry name" value="Metalloproteases ('zincins'), catalytic domain"/>
    <property type="match status" value="1"/>
</dbReference>
<dbReference type="GeneID" id="41321945"/>
<evidence type="ECO:0000313" key="2">
    <source>
        <dbReference type="Proteomes" id="UP000273278"/>
    </source>
</evidence>
<gene>
    <name evidence="1" type="ORF">BKD89_05740</name>
</gene>
<accession>A0A3G3IHI7</accession>
<dbReference type="AlphaFoldDB" id="A0A3G3IHI7"/>
<dbReference type="EMBL" id="CP017686">
    <property type="protein sequence ID" value="AYQ55300.1"/>
    <property type="molecule type" value="Genomic_DNA"/>
</dbReference>
<proteinExistence type="predicted"/>
<organism evidence="1 2">
    <name type="scientific">Methanomethylophilus alvi</name>
    <dbReference type="NCBI Taxonomy" id="1291540"/>
    <lineage>
        <taxon>Archaea</taxon>
        <taxon>Methanobacteriati</taxon>
        <taxon>Thermoplasmatota</taxon>
        <taxon>Thermoplasmata</taxon>
        <taxon>Methanomassiliicoccales</taxon>
        <taxon>Methanomethylophilaceae</taxon>
        <taxon>Methanomethylophilus</taxon>
    </lineage>
</organism>
<evidence type="ECO:0008006" key="3">
    <source>
        <dbReference type="Google" id="ProtNLM"/>
    </source>
</evidence>
<dbReference type="Proteomes" id="UP000273278">
    <property type="component" value="Chromosome"/>
</dbReference>
<sequence length="235" mass="26963">MENNNSGEHKTNDDRLTDIFSSVGRQYRLTDVTAQFVAFRDLKIRWQRSYKMADFMVSDYLDDAPDGILWDFADTIIAKIFAENDSDYSNSVIEWISSDGFRARKQPIYLRRSKNLTRSPVGREKNLLDSYGRLVDDGLVEEDPGLCISWMKSATARKIGHCSVVMDVVALSGALDDAHVPDFVLDYCLYHELCHVKIGFDPSGRGHDQKFAGLEDMYPRRSEAVEWLRRVDMFV</sequence>
<evidence type="ECO:0000313" key="1">
    <source>
        <dbReference type="EMBL" id="AYQ55300.1"/>
    </source>
</evidence>